<evidence type="ECO:0000313" key="2">
    <source>
        <dbReference type="Ensembl" id="ENSGACP00000037101.1"/>
    </source>
</evidence>
<accession>A0AAQ4PH90</accession>
<dbReference type="Ensembl" id="ENSGACT00000038706.1">
    <property type="protein sequence ID" value="ENSGACP00000037101.1"/>
    <property type="gene ID" value="ENSGACG00000029942.1"/>
</dbReference>
<dbReference type="AlphaFoldDB" id="A0AAQ4PH90"/>
<reference evidence="2 3" key="1">
    <citation type="journal article" date="2021" name="G3 (Bethesda)">
        <title>Improved contiguity of the threespine stickleback genome using long-read sequencing.</title>
        <authorList>
            <person name="Nath S."/>
            <person name="Shaw D.E."/>
            <person name="White M.A."/>
        </authorList>
    </citation>
    <scope>NUCLEOTIDE SEQUENCE [LARGE SCALE GENOMIC DNA]</scope>
    <source>
        <strain evidence="2 3">Lake Benthic</strain>
    </source>
</reference>
<organism evidence="2 3">
    <name type="scientific">Gasterosteus aculeatus aculeatus</name>
    <name type="common">three-spined stickleback</name>
    <dbReference type="NCBI Taxonomy" id="481459"/>
    <lineage>
        <taxon>Eukaryota</taxon>
        <taxon>Metazoa</taxon>
        <taxon>Chordata</taxon>
        <taxon>Craniata</taxon>
        <taxon>Vertebrata</taxon>
        <taxon>Euteleostomi</taxon>
        <taxon>Actinopterygii</taxon>
        <taxon>Neopterygii</taxon>
        <taxon>Teleostei</taxon>
        <taxon>Neoteleostei</taxon>
        <taxon>Acanthomorphata</taxon>
        <taxon>Eupercaria</taxon>
        <taxon>Perciformes</taxon>
        <taxon>Cottioidei</taxon>
        <taxon>Gasterosteales</taxon>
        <taxon>Gasterosteidae</taxon>
        <taxon>Gasterosteus</taxon>
    </lineage>
</organism>
<dbReference type="Proteomes" id="UP000007635">
    <property type="component" value="Chromosome VI"/>
</dbReference>
<keyword evidence="3" id="KW-1185">Reference proteome</keyword>
<proteinExistence type="predicted"/>
<feature type="compositionally biased region" description="Basic and acidic residues" evidence="1">
    <location>
        <begin position="14"/>
        <end position="27"/>
    </location>
</feature>
<protein>
    <submittedName>
        <fullName evidence="2">Uncharacterized protein</fullName>
    </submittedName>
</protein>
<sequence length="68" mass="8226">VHFTRLRCHQFKGEERNKLHRQEKCEHGYASTYPETQTAPQLKQRKSKNRKSDNIHNRSAHNELEKNR</sequence>
<evidence type="ECO:0000256" key="1">
    <source>
        <dbReference type="SAM" id="MobiDB-lite"/>
    </source>
</evidence>
<reference evidence="2" key="2">
    <citation type="submission" date="2025-08" db="UniProtKB">
        <authorList>
            <consortium name="Ensembl"/>
        </authorList>
    </citation>
    <scope>IDENTIFICATION</scope>
</reference>
<reference evidence="2" key="3">
    <citation type="submission" date="2025-09" db="UniProtKB">
        <authorList>
            <consortium name="Ensembl"/>
        </authorList>
    </citation>
    <scope>IDENTIFICATION</scope>
</reference>
<feature type="compositionally biased region" description="Basic and acidic residues" evidence="1">
    <location>
        <begin position="50"/>
        <end position="68"/>
    </location>
</feature>
<feature type="region of interest" description="Disordered" evidence="1">
    <location>
        <begin position="14"/>
        <end position="68"/>
    </location>
</feature>
<evidence type="ECO:0000313" key="3">
    <source>
        <dbReference type="Proteomes" id="UP000007635"/>
    </source>
</evidence>
<name>A0AAQ4PH90_GASAC</name>